<reference evidence="2" key="1">
    <citation type="journal article" date="2019" name="Int. J. Syst. Evol. Microbiol.">
        <title>The Global Catalogue of Microorganisms (GCM) 10K type strain sequencing project: providing services to taxonomists for standard genome sequencing and annotation.</title>
        <authorList>
            <consortium name="The Broad Institute Genomics Platform"/>
            <consortium name="The Broad Institute Genome Sequencing Center for Infectious Disease"/>
            <person name="Wu L."/>
            <person name="Ma J."/>
        </authorList>
    </citation>
    <scope>NUCLEOTIDE SEQUENCE [LARGE SCALE GENOMIC DNA]</scope>
    <source>
        <strain evidence="2">CGMCC 4.7132</strain>
    </source>
</reference>
<evidence type="ECO:0000313" key="2">
    <source>
        <dbReference type="Proteomes" id="UP001596004"/>
    </source>
</evidence>
<gene>
    <name evidence="1" type="ORF">ACFO60_24965</name>
</gene>
<dbReference type="RefSeq" id="WP_380844044.1">
    <property type="nucleotide sequence ID" value="NZ_JBHSFP010000019.1"/>
</dbReference>
<dbReference type="SUPFAM" id="SSF48452">
    <property type="entry name" value="TPR-like"/>
    <property type="match status" value="1"/>
</dbReference>
<organism evidence="1 2">
    <name type="scientific">Sphaerisporangium dianthi</name>
    <dbReference type="NCBI Taxonomy" id="1436120"/>
    <lineage>
        <taxon>Bacteria</taxon>
        <taxon>Bacillati</taxon>
        <taxon>Actinomycetota</taxon>
        <taxon>Actinomycetes</taxon>
        <taxon>Streptosporangiales</taxon>
        <taxon>Streptosporangiaceae</taxon>
        <taxon>Sphaerisporangium</taxon>
    </lineage>
</organism>
<keyword evidence="2" id="KW-1185">Reference proteome</keyword>
<sequence>MRSPDFELKIVSLVRYVDACSPANRHGDCPFAVERQGERTCREECRGVVASLLRRGRSTPEQSLHAFDARQLRLSEPKGAPDILWHTSSLLQLVVAAARAHPIDPNGAINLRRFVDVTSALGALGCRGLDPDHLVRRGVAQYIKLGLAAWINKLQRSDDPRGDWEHANKWRTFFEESVPSEAASTMSYIAATLHGPAARRLDTWLESAPLEDILMWRPPTTPLESSSTALTGEAVETWTWIVDRFTQTYLDRWSLSSLKREYSFVKGAWNPNAPAELLSERMIASTEVATALADRTLRNDDLIDPAMMNALVDQALALLQDGQRNAAAALFEGARLLDPADKMTQNNYAFCILIDKPGEALRLLKDLLQRGAPVPAVTLCNIALAESLLGQTRAALEACEQACQSAKDGSTAILWQKSTKDWFAEYTDVRRWAVRFAAELEEAENASSSQWRRRPEQFEA</sequence>
<dbReference type="EMBL" id="JBHSFP010000019">
    <property type="protein sequence ID" value="MFC4534027.1"/>
    <property type="molecule type" value="Genomic_DNA"/>
</dbReference>
<name>A0ABV9CMT8_9ACTN</name>
<comment type="caution">
    <text evidence="1">The sequence shown here is derived from an EMBL/GenBank/DDBJ whole genome shotgun (WGS) entry which is preliminary data.</text>
</comment>
<accession>A0ABV9CMT8</accession>
<proteinExistence type="predicted"/>
<protein>
    <recommendedName>
        <fullName evidence="3">Tetratricopeptide repeat protein</fullName>
    </recommendedName>
</protein>
<evidence type="ECO:0008006" key="3">
    <source>
        <dbReference type="Google" id="ProtNLM"/>
    </source>
</evidence>
<dbReference type="Proteomes" id="UP001596004">
    <property type="component" value="Unassembled WGS sequence"/>
</dbReference>
<evidence type="ECO:0000313" key="1">
    <source>
        <dbReference type="EMBL" id="MFC4534027.1"/>
    </source>
</evidence>
<dbReference type="InterPro" id="IPR011990">
    <property type="entry name" value="TPR-like_helical_dom_sf"/>
</dbReference>
<dbReference type="Gene3D" id="1.25.40.10">
    <property type="entry name" value="Tetratricopeptide repeat domain"/>
    <property type="match status" value="1"/>
</dbReference>